<dbReference type="PANTHER" id="PTHR28554:SF1">
    <property type="entry name" value="LARGE RIBOSOMAL SUBUNIT PROTEIN ML45"/>
    <property type="match status" value="1"/>
</dbReference>
<dbReference type="GO" id="GO:1990904">
    <property type="term" value="C:ribonucleoprotein complex"/>
    <property type="evidence" value="ECO:0007669"/>
    <property type="project" value="UniProtKB-KW"/>
</dbReference>
<evidence type="ECO:0000259" key="10">
    <source>
        <dbReference type="SMART" id="SM00978"/>
    </source>
</evidence>
<dbReference type="GO" id="GO:0005840">
    <property type="term" value="C:ribosome"/>
    <property type="evidence" value="ECO:0007669"/>
    <property type="project" value="UniProtKB-KW"/>
</dbReference>
<dbReference type="Proteomes" id="UP000494206">
    <property type="component" value="Unassembled WGS sequence"/>
</dbReference>
<dbReference type="GO" id="GO:0005739">
    <property type="term" value="C:mitochondrion"/>
    <property type="evidence" value="ECO:0007669"/>
    <property type="project" value="UniProtKB-SubCell"/>
</dbReference>
<feature type="compositionally biased region" description="Basic and acidic residues" evidence="9">
    <location>
        <begin position="350"/>
        <end position="367"/>
    </location>
</feature>
<feature type="region of interest" description="Disordered" evidence="9">
    <location>
        <begin position="347"/>
        <end position="367"/>
    </location>
</feature>
<keyword evidence="5" id="KW-0687">Ribonucleoprotein</keyword>
<dbReference type="AlphaFoldDB" id="A0A8S1ENA2"/>
<comment type="subcellular location">
    <subcellularLocation>
        <location evidence="1">Mitochondrion</location>
    </subcellularLocation>
</comment>
<name>A0A8S1ENA2_9PELO</name>
<dbReference type="EMBL" id="CADEPM010000003">
    <property type="protein sequence ID" value="CAB3402288.1"/>
    <property type="molecule type" value="Genomic_DNA"/>
</dbReference>
<dbReference type="InterPro" id="IPR032710">
    <property type="entry name" value="NTF2-like_dom_sf"/>
</dbReference>
<feature type="domain" description="Tim44-like" evidence="10">
    <location>
        <begin position="164"/>
        <end position="315"/>
    </location>
</feature>
<evidence type="ECO:0000256" key="4">
    <source>
        <dbReference type="ARBA" id="ARBA00023128"/>
    </source>
</evidence>
<reference evidence="11 12" key="1">
    <citation type="submission" date="2020-04" db="EMBL/GenBank/DDBJ databases">
        <authorList>
            <person name="Laetsch R D."/>
            <person name="Stevens L."/>
            <person name="Kumar S."/>
            <person name="Blaxter L. M."/>
        </authorList>
    </citation>
    <scope>NUCLEOTIDE SEQUENCE [LARGE SCALE GENOMIC DNA]</scope>
</reference>
<dbReference type="SMART" id="SM00978">
    <property type="entry name" value="Tim44"/>
    <property type="match status" value="1"/>
</dbReference>
<comment type="caution">
    <text evidence="11">The sequence shown here is derived from an EMBL/GenBank/DDBJ whole genome shotgun (WGS) entry which is preliminary data.</text>
</comment>
<evidence type="ECO:0000256" key="8">
    <source>
        <dbReference type="ARBA" id="ARBA00043031"/>
    </source>
</evidence>
<keyword evidence="4" id="KW-0496">Mitochondrion</keyword>
<organism evidence="11 12">
    <name type="scientific">Caenorhabditis bovis</name>
    <dbReference type="NCBI Taxonomy" id="2654633"/>
    <lineage>
        <taxon>Eukaryota</taxon>
        <taxon>Metazoa</taxon>
        <taxon>Ecdysozoa</taxon>
        <taxon>Nematoda</taxon>
        <taxon>Chromadorea</taxon>
        <taxon>Rhabditida</taxon>
        <taxon>Rhabditina</taxon>
        <taxon>Rhabditomorpha</taxon>
        <taxon>Rhabditoidea</taxon>
        <taxon>Rhabditidae</taxon>
        <taxon>Peloderinae</taxon>
        <taxon>Caenorhabditis</taxon>
    </lineage>
</organism>
<protein>
    <recommendedName>
        <fullName evidence="7">Large ribosomal subunit protein mL45</fullName>
    </recommendedName>
    <alternativeName>
        <fullName evidence="8">39S ribosomal protein L45, mitochondrial</fullName>
    </alternativeName>
</protein>
<evidence type="ECO:0000256" key="9">
    <source>
        <dbReference type="SAM" id="MobiDB-lite"/>
    </source>
</evidence>
<evidence type="ECO:0000256" key="2">
    <source>
        <dbReference type="ARBA" id="ARBA00022946"/>
    </source>
</evidence>
<evidence type="ECO:0000256" key="1">
    <source>
        <dbReference type="ARBA" id="ARBA00004173"/>
    </source>
</evidence>
<dbReference type="SUPFAM" id="SSF54427">
    <property type="entry name" value="NTF2-like"/>
    <property type="match status" value="1"/>
</dbReference>
<evidence type="ECO:0000256" key="5">
    <source>
        <dbReference type="ARBA" id="ARBA00023274"/>
    </source>
</evidence>
<dbReference type="InterPro" id="IPR007379">
    <property type="entry name" value="Tim44-like_dom"/>
</dbReference>
<gene>
    <name evidence="11" type="ORF">CBOVIS_LOCUS4923</name>
</gene>
<evidence type="ECO:0000313" key="11">
    <source>
        <dbReference type="EMBL" id="CAB3402288.1"/>
    </source>
</evidence>
<dbReference type="Pfam" id="PF04280">
    <property type="entry name" value="Tim44"/>
    <property type="match status" value="1"/>
</dbReference>
<dbReference type="Gene3D" id="3.10.450.240">
    <property type="match status" value="1"/>
</dbReference>
<evidence type="ECO:0000256" key="7">
    <source>
        <dbReference type="ARBA" id="ARBA00039448"/>
    </source>
</evidence>
<dbReference type="OrthoDB" id="19619at2759"/>
<dbReference type="PANTHER" id="PTHR28554">
    <property type="entry name" value="39S RIBOSOMAL PROTEIN L45, MITOCHONDRIAL"/>
    <property type="match status" value="1"/>
</dbReference>
<comment type="similarity">
    <text evidence="6">Belongs to the mitochondrion-specific ribosomal protein mL45 family.</text>
</comment>
<dbReference type="InterPro" id="IPR051975">
    <property type="entry name" value="mtLSU_mL45"/>
</dbReference>
<accession>A0A8S1ENA2</accession>
<evidence type="ECO:0000256" key="3">
    <source>
        <dbReference type="ARBA" id="ARBA00022980"/>
    </source>
</evidence>
<evidence type="ECO:0000256" key="6">
    <source>
        <dbReference type="ARBA" id="ARBA00038073"/>
    </source>
</evidence>
<keyword evidence="3" id="KW-0689">Ribosomal protein</keyword>
<proteinExistence type="inferred from homology"/>
<sequence>MLGRACSKIAPQLLKGFLVPAHSAACAVQVAGVHHHKEAGDSARYQGMARSNRAKANRNTHVNEKMFRRMRGRKTVIMDLPMDSAREKEDAMSPKEMRIELLKRGTNPYKEAAPRVWNESQITFQSIYGIADPYVPPENPASFTDVQNKFDEVKQRMQHKFYNWRMGTNRIKKKQGFEKFDIKSFTSKAEDIYVQAHKALQNRDKNAMHRFITEYAFAKMWPDVENGSVRFELVDVIEPSKVVAVRCFDNPPKSGNDIAQITVRMHTKQKLAIYDRFGRLILGSEEEPKDVVEYVVFENHIAVVDGEWRLHGKIYPRWIEPKQGSHLTHLLNEGEIKNIESKAQALPLRTNEKIEEEKNKKENEDNV</sequence>
<keyword evidence="2" id="KW-0809">Transit peptide</keyword>
<evidence type="ECO:0000313" key="12">
    <source>
        <dbReference type="Proteomes" id="UP000494206"/>
    </source>
</evidence>
<dbReference type="FunFam" id="3.10.450.240:FF:000003">
    <property type="entry name" value="39S ribosomal protein L45, mitochondrial"/>
    <property type="match status" value="1"/>
</dbReference>
<keyword evidence="12" id="KW-1185">Reference proteome</keyword>